<dbReference type="SUPFAM" id="SSF89028">
    <property type="entry name" value="Cobalamin adenosyltransferase-like"/>
    <property type="match status" value="1"/>
</dbReference>
<comment type="catalytic activity">
    <reaction evidence="4">
        <text>2 cob(II)alamin + reduced [electron-transfer flavoprotein] + 2 ATP = 2 adenosylcob(III)alamin + 2 triphosphate + oxidized [electron-transfer flavoprotein] + 3 H(+)</text>
        <dbReference type="Rhea" id="RHEA:28671"/>
        <dbReference type="Rhea" id="RHEA-COMP:10685"/>
        <dbReference type="Rhea" id="RHEA-COMP:10686"/>
        <dbReference type="ChEBI" id="CHEBI:15378"/>
        <dbReference type="ChEBI" id="CHEBI:16304"/>
        <dbReference type="ChEBI" id="CHEBI:18036"/>
        <dbReference type="ChEBI" id="CHEBI:18408"/>
        <dbReference type="ChEBI" id="CHEBI:30616"/>
        <dbReference type="ChEBI" id="CHEBI:57692"/>
        <dbReference type="ChEBI" id="CHEBI:58307"/>
        <dbReference type="EC" id="2.5.1.17"/>
    </reaction>
</comment>
<dbReference type="GO" id="GO:0008817">
    <property type="term" value="F:corrinoid adenosyltransferase activity"/>
    <property type="evidence" value="ECO:0007669"/>
    <property type="project" value="UniProtKB-EC"/>
</dbReference>
<feature type="domain" description="Cobalamin adenosyltransferase-like" evidence="6">
    <location>
        <begin position="7"/>
        <end position="173"/>
    </location>
</feature>
<feature type="coiled-coil region" evidence="5">
    <location>
        <begin position="90"/>
        <end position="117"/>
    </location>
</feature>
<evidence type="ECO:0000256" key="4">
    <source>
        <dbReference type="RuleBase" id="RU366026"/>
    </source>
</evidence>
<name>A0ABT2ZNC8_9RHOB</name>
<comment type="catalytic activity">
    <reaction evidence="4">
        <text>2 cob(II)yrinate a,c diamide + reduced [electron-transfer flavoprotein] + 2 ATP = 2 adenosylcob(III)yrinate a,c-diamide + 2 triphosphate + oxidized [electron-transfer flavoprotein] + 3 H(+)</text>
        <dbReference type="Rhea" id="RHEA:11528"/>
        <dbReference type="Rhea" id="RHEA-COMP:10685"/>
        <dbReference type="Rhea" id="RHEA-COMP:10686"/>
        <dbReference type="ChEBI" id="CHEBI:15378"/>
        <dbReference type="ChEBI" id="CHEBI:18036"/>
        <dbReference type="ChEBI" id="CHEBI:30616"/>
        <dbReference type="ChEBI" id="CHEBI:57692"/>
        <dbReference type="ChEBI" id="CHEBI:58307"/>
        <dbReference type="ChEBI" id="CHEBI:58503"/>
        <dbReference type="ChEBI" id="CHEBI:58537"/>
        <dbReference type="EC" id="2.5.1.17"/>
    </reaction>
</comment>
<dbReference type="Gene3D" id="1.20.1200.10">
    <property type="entry name" value="Cobalamin adenosyltransferase-like"/>
    <property type="match status" value="1"/>
</dbReference>
<evidence type="ECO:0000256" key="1">
    <source>
        <dbReference type="ARBA" id="ARBA00022679"/>
    </source>
</evidence>
<evidence type="ECO:0000259" key="6">
    <source>
        <dbReference type="Pfam" id="PF01923"/>
    </source>
</evidence>
<comment type="caution">
    <text evidence="7">The sequence shown here is derived from an EMBL/GenBank/DDBJ whole genome shotgun (WGS) entry which is preliminary data.</text>
</comment>
<evidence type="ECO:0000313" key="7">
    <source>
        <dbReference type="EMBL" id="MCV2872251.1"/>
    </source>
</evidence>
<dbReference type="Proteomes" id="UP001652564">
    <property type="component" value="Unassembled WGS sequence"/>
</dbReference>
<dbReference type="NCBIfam" id="TIGR00636">
    <property type="entry name" value="PduO_Nterm"/>
    <property type="match status" value="1"/>
</dbReference>
<organism evidence="7 8">
    <name type="scientific">Albidovulum litorale</name>
    <dbReference type="NCBI Taxonomy" id="2984134"/>
    <lineage>
        <taxon>Bacteria</taxon>
        <taxon>Pseudomonadati</taxon>
        <taxon>Pseudomonadota</taxon>
        <taxon>Alphaproteobacteria</taxon>
        <taxon>Rhodobacterales</taxon>
        <taxon>Paracoccaceae</taxon>
        <taxon>Albidovulum</taxon>
    </lineage>
</organism>
<evidence type="ECO:0000256" key="3">
    <source>
        <dbReference type="ARBA" id="ARBA00022840"/>
    </source>
</evidence>
<keyword evidence="3 4" id="KW-0067">ATP-binding</keyword>
<reference evidence="7 8" key="1">
    <citation type="submission" date="2022-10" db="EMBL/GenBank/DDBJ databases">
        <title>Defluviimonas sp. nov., isolated from ocean surface sediments.</title>
        <authorList>
            <person name="He W."/>
            <person name="Wang L."/>
            <person name="Zhang D.-F."/>
        </authorList>
    </citation>
    <scope>NUCLEOTIDE SEQUENCE [LARGE SCALE GENOMIC DNA]</scope>
    <source>
        <strain evidence="7 8">WL0050</strain>
    </source>
</reference>
<comment type="similarity">
    <text evidence="4">Belongs to the Cob(I)alamin adenosyltransferase family.</text>
</comment>
<keyword evidence="1 4" id="KW-0808">Transferase</keyword>
<dbReference type="PANTHER" id="PTHR12213">
    <property type="entry name" value="CORRINOID ADENOSYLTRANSFERASE"/>
    <property type="match status" value="1"/>
</dbReference>
<protein>
    <recommendedName>
        <fullName evidence="4">Corrinoid adenosyltransferase</fullName>
        <ecNumber evidence="4">2.5.1.17</ecNumber>
    </recommendedName>
    <alternativeName>
        <fullName evidence="4">Cob(II)alamin adenosyltransferase</fullName>
    </alternativeName>
    <alternativeName>
        <fullName evidence="4">Cob(II)yrinic acid a,c-diamide adenosyltransferase</fullName>
    </alternativeName>
    <alternativeName>
        <fullName evidence="4">Cobinamide/cobalamin adenosyltransferase</fullName>
    </alternativeName>
</protein>
<evidence type="ECO:0000256" key="2">
    <source>
        <dbReference type="ARBA" id="ARBA00022741"/>
    </source>
</evidence>
<sequence length="190" mass="20681">MVVLNKIYTRTGDKGETALGDGTRVAKYSMRVAAYGTVDETNSVLGLARLHATGEMDAALARIQNDLFDLGADLCRPEMEKDGEAGYPVLRMVDSQVVRLEAEIDAMNARLEALRSFILPGGSALAAHLHLARTVSRRAERMAVELATMESVNGAAVKYLNRLSDWFFVAARIANDDGRADVLWVPGANR</sequence>
<keyword evidence="8" id="KW-1185">Reference proteome</keyword>
<accession>A0ABT2ZNC8</accession>
<proteinExistence type="inferred from homology"/>
<dbReference type="InterPro" id="IPR029499">
    <property type="entry name" value="PduO-typ"/>
</dbReference>
<dbReference type="RefSeq" id="WP_263739441.1">
    <property type="nucleotide sequence ID" value="NZ_JAOWKZ010000002.1"/>
</dbReference>
<dbReference type="InterPro" id="IPR036451">
    <property type="entry name" value="CblAdoTrfase-like_sf"/>
</dbReference>
<dbReference type="EMBL" id="JAOWKZ010000002">
    <property type="protein sequence ID" value="MCV2872251.1"/>
    <property type="molecule type" value="Genomic_DNA"/>
</dbReference>
<keyword evidence="2 4" id="KW-0547">Nucleotide-binding</keyword>
<dbReference type="Pfam" id="PF01923">
    <property type="entry name" value="Cob_adeno_trans"/>
    <property type="match status" value="1"/>
</dbReference>
<keyword evidence="5" id="KW-0175">Coiled coil</keyword>
<dbReference type="InterPro" id="IPR016030">
    <property type="entry name" value="CblAdoTrfase-like"/>
</dbReference>
<evidence type="ECO:0000256" key="5">
    <source>
        <dbReference type="SAM" id="Coils"/>
    </source>
</evidence>
<dbReference type="PANTHER" id="PTHR12213:SF0">
    <property type="entry name" value="CORRINOID ADENOSYLTRANSFERASE MMAB"/>
    <property type="match status" value="1"/>
</dbReference>
<evidence type="ECO:0000313" key="8">
    <source>
        <dbReference type="Proteomes" id="UP001652564"/>
    </source>
</evidence>
<keyword evidence="4" id="KW-0169">Cobalamin biosynthesis</keyword>
<dbReference type="EC" id="2.5.1.17" evidence="4"/>
<gene>
    <name evidence="7" type="ORF">OEZ71_08070</name>
</gene>
<comment type="pathway">
    <text evidence="4">Cofactor biosynthesis; adenosylcobalamin biosynthesis; adenosylcobalamin from cob(II)yrinate a,c-diamide: step 2/7.</text>
</comment>